<keyword evidence="4 6" id="KW-0862">Zinc</keyword>
<dbReference type="GO" id="GO:0005737">
    <property type="term" value="C:cytoplasm"/>
    <property type="evidence" value="ECO:0007669"/>
    <property type="project" value="TreeGrafter"/>
</dbReference>
<name>A0A857J8T3_9BURK</name>
<dbReference type="Gene3D" id="3.40.50.720">
    <property type="entry name" value="NAD(P)-binding Rossmann-like Domain"/>
    <property type="match status" value="1"/>
</dbReference>
<comment type="similarity">
    <text evidence="2 6">Belongs to the zinc-containing alcohol dehydrogenase family.</text>
</comment>
<feature type="domain" description="Alcohol dehydrogenase-like C-terminal" evidence="7">
    <location>
        <begin position="205"/>
        <end position="330"/>
    </location>
</feature>
<protein>
    <submittedName>
        <fullName evidence="9">Zinc-binding dehydrogenase</fullName>
    </submittedName>
</protein>
<dbReference type="KEGG" id="xyk:GT347_21775"/>
<dbReference type="InterPro" id="IPR002328">
    <property type="entry name" value="ADH_Zn_CS"/>
</dbReference>
<accession>A0A857J8T3</accession>
<dbReference type="Gene3D" id="3.90.180.10">
    <property type="entry name" value="Medium-chain alcohol dehydrogenases, catalytic domain"/>
    <property type="match status" value="1"/>
</dbReference>
<evidence type="ECO:0000256" key="1">
    <source>
        <dbReference type="ARBA" id="ARBA00001947"/>
    </source>
</evidence>
<dbReference type="GO" id="GO:0008270">
    <property type="term" value="F:zinc ion binding"/>
    <property type="evidence" value="ECO:0007669"/>
    <property type="project" value="InterPro"/>
</dbReference>
<evidence type="ECO:0000313" key="9">
    <source>
        <dbReference type="EMBL" id="QHJ00375.1"/>
    </source>
</evidence>
<dbReference type="InterPro" id="IPR013149">
    <property type="entry name" value="ADH-like_C"/>
</dbReference>
<sequence length="369" mass="39099">MLRDDMEAGETAEPTLRYAHSWRIEAFGAPLAPHRMPAPEPQGRELLLRTRRCGVCHSDLHLSDGYFDLGGGKRLTMAERDIVPPLTPGHEIVGELIAAGPCADLEGLALGKSYLVCPWIGCGRCGPCRKGRGHLCLVPRAIGIQRIGGYSDRVIVPEGRYLIDIEGLDPSEAATLACAGLTAYSAISKGQGEKDDWLALIGLGGVGSAGLQIARGLGFERIAVVDMDAAKLDRAMAHGAHWAVNTRETDASARLRSGTGGIETVVDFVGSSQTAQLGLDVLLRGGSYIAVGMLGGKLQLPLPLLATRAITVRGSYTGSLAELRELVALAQVGRIEAAPVETMAHARVNEALDKLRKGLASARQVLDYD</sequence>
<gene>
    <name evidence="9" type="ORF">GT347_21775</name>
</gene>
<dbReference type="GO" id="GO:0004022">
    <property type="term" value="F:alcohol dehydrogenase (NAD+) activity"/>
    <property type="evidence" value="ECO:0007669"/>
    <property type="project" value="TreeGrafter"/>
</dbReference>
<dbReference type="InterPro" id="IPR036291">
    <property type="entry name" value="NAD(P)-bd_dom_sf"/>
</dbReference>
<dbReference type="PANTHER" id="PTHR42940:SF8">
    <property type="entry name" value="VACUOLAR PROTEIN SORTING-ASSOCIATED PROTEIN 11"/>
    <property type="match status" value="1"/>
</dbReference>
<dbReference type="SUPFAM" id="SSF51735">
    <property type="entry name" value="NAD(P)-binding Rossmann-fold domains"/>
    <property type="match status" value="1"/>
</dbReference>
<dbReference type="SUPFAM" id="SSF50129">
    <property type="entry name" value="GroES-like"/>
    <property type="match status" value="1"/>
</dbReference>
<dbReference type="InterPro" id="IPR013154">
    <property type="entry name" value="ADH-like_N"/>
</dbReference>
<dbReference type="PROSITE" id="PS00059">
    <property type="entry name" value="ADH_ZINC"/>
    <property type="match status" value="1"/>
</dbReference>
<dbReference type="AlphaFoldDB" id="A0A857J8T3"/>
<dbReference type="RefSeq" id="WP_160554185.1">
    <property type="nucleotide sequence ID" value="NZ_CP047650.1"/>
</dbReference>
<dbReference type="CDD" id="cd08240">
    <property type="entry name" value="6_hydroxyhexanoate_dh_like"/>
    <property type="match status" value="1"/>
</dbReference>
<evidence type="ECO:0000256" key="5">
    <source>
        <dbReference type="ARBA" id="ARBA00023002"/>
    </source>
</evidence>
<evidence type="ECO:0000259" key="8">
    <source>
        <dbReference type="Pfam" id="PF08240"/>
    </source>
</evidence>
<evidence type="ECO:0000256" key="3">
    <source>
        <dbReference type="ARBA" id="ARBA00022723"/>
    </source>
</evidence>
<evidence type="ECO:0000256" key="6">
    <source>
        <dbReference type="RuleBase" id="RU361277"/>
    </source>
</evidence>
<feature type="domain" description="Alcohol dehydrogenase-like N-terminal" evidence="8">
    <location>
        <begin position="44"/>
        <end position="160"/>
    </location>
</feature>
<reference evidence="9 10" key="1">
    <citation type="submission" date="2020-01" db="EMBL/GenBank/DDBJ databases">
        <title>Genome sequencing of strain KACC 21265.</title>
        <authorList>
            <person name="Heo J."/>
            <person name="Kim S.-J."/>
            <person name="Kim J.-S."/>
            <person name="Hong S.-B."/>
            <person name="Kwon S.-W."/>
        </authorList>
    </citation>
    <scope>NUCLEOTIDE SEQUENCE [LARGE SCALE GENOMIC DNA]</scope>
    <source>
        <strain evidence="9 10">KACC 21265</strain>
    </source>
</reference>
<evidence type="ECO:0000256" key="4">
    <source>
        <dbReference type="ARBA" id="ARBA00022833"/>
    </source>
</evidence>
<dbReference type="InterPro" id="IPR011032">
    <property type="entry name" value="GroES-like_sf"/>
</dbReference>
<dbReference type="Pfam" id="PF00107">
    <property type="entry name" value="ADH_zinc_N"/>
    <property type="match status" value="1"/>
</dbReference>
<proteinExistence type="inferred from homology"/>
<evidence type="ECO:0000259" key="7">
    <source>
        <dbReference type="Pfam" id="PF00107"/>
    </source>
</evidence>
<keyword evidence="5" id="KW-0560">Oxidoreductase</keyword>
<evidence type="ECO:0000313" key="10">
    <source>
        <dbReference type="Proteomes" id="UP000464787"/>
    </source>
</evidence>
<keyword evidence="10" id="KW-1185">Reference proteome</keyword>
<dbReference type="Proteomes" id="UP000464787">
    <property type="component" value="Chromosome"/>
</dbReference>
<organism evidence="9 10">
    <name type="scientific">Xylophilus rhododendri</name>
    <dbReference type="NCBI Taxonomy" id="2697032"/>
    <lineage>
        <taxon>Bacteria</taxon>
        <taxon>Pseudomonadati</taxon>
        <taxon>Pseudomonadota</taxon>
        <taxon>Betaproteobacteria</taxon>
        <taxon>Burkholderiales</taxon>
        <taxon>Xylophilus</taxon>
    </lineage>
</organism>
<dbReference type="PANTHER" id="PTHR42940">
    <property type="entry name" value="ALCOHOL DEHYDROGENASE 1-RELATED"/>
    <property type="match status" value="1"/>
</dbReference>
<dbReference type="Pfam" id="PF08240">
    <property type="entry name" value="ADH_N"/>
    <property type="match status" value="1"/>
</dbReference>
<dbReference type="EMBL" id="CP047650">
    <property type="protein sequence ID" value="QHJ00375.1"/>
    <property type="molecule type" value="Genomic_DNA"/>
</dbReference>
<keyword evidence="3 6" id="KW-0479">Metal-binding</keyword>
<evidence type="ECO:0000256" key="2">
    <source>
        <dbReference type="ARBA" id="ARBA00008072"/>
    </source>
</evidence>
<comment type="cofactor">
    <cofactor evidence="1 6">
        <name>Zn(2+)</name>
        <dbReference type="ChEBI" id="CHEBI:29105"/>
    </cofactor>
</comment>